<feature type="region of interest" description="Disordered" evidence="6">
    <location>
        <begin position="643"/>
        <end position="690"/>
    </location>
</feature>
<feature type="domain" description="FAD-binding" evidence="7">
    <location>
        <begin position="23"/>
        <end position="427"/>
    </location>
</feature>
<keyword evidence="5" id="KW-0503">Monooxygenase</keyword>
<keyword evidence="9" id="KW-1185">Reference proteome</keyword>
<dbReference type="SUPFAM" id="SSF51905">
    <property type="entry name" value="FAD/NAD(P)-binding domain"/>
    <property type="match status" value="1"/>
</dbReference>
<dbReference type="GO" id="GO:0071949">
    <property type="term" value="F:FAD binding"/>
    <property type="evidence" value="ECO:0007669"/>
    <property type="project" value="InterPro"/>
</dbReference>
<accession>A0A0L0T2T4</accession>
<protein>
    <recommendedName>
        <fullName evidence="7">FAD-binding domain-containing protein</fullName>
    </recommendedName>
</protein>
<dbReference type="Gene3D" id="3.50.50.60">
    <property type="entry name" value="FAD/NAD(P)-binding domain"/>
    <property type="match status" value="2"/>
</dbReference>
<dbReference type="AlphaFoldDB" id="A0A0L0T2T4"/>
<keyword evidence="2" id="KW-0285">Flavoprotein</keyword>
<comment type="similarity">
    <text evidence="1">Belongs to the paxM FAD-dependent monooxygenase family.</text>
</comment>
<evidence type="ECO:0000259" key="7">
    <source>
        <dbReference type="Pfam" id="PF01494"/>
    </source>
</evidence>
<dbReference type="InterPro" id="IPR002938">
    <property type="entry name" value="FAD-bd"/>
</dbReference>
<dbReference type="InterPro" id="IPR050493">
    <property type="entry name" value="FAD-dep_Monooxygenase_BioMet"/>
</dbReference>
<keyword evidence="3" id="KW-0274">FAD</keyword>
<dbReference type="OrthoDB" id="10029326at2759"/>
<evidence type="ECO:0000256" key="6">
    <source>
        <dbReference type="SAM" id="MobiDB-lite"/>
    </source>
</evidence>
<evidence type="ECO:0000256" key="2">
    <source>
        <dbReference type="ARBA" id="ARBA00022630"/>
    </source>
</evidence>
<organism evidence="8 9">
    <name type="scientific">Allomyces macrogynus (strain ATCC 38327)</name>
    <name type="common">Allomyces javanicus var. macrogynus</name>
    <dbReference type="NCBI Taxonomy" id="578462"/>
    <lineage>
        <taxon>Eukaryota</taxon>
        <taxon>Fungi</taxon>
        <taxon>Fungi incertae sedis</taxon>
        <taxon>Blastocladiomycota</taxon>
        <taxon>Blastocladiomycetes</taxon>
        <taxon>Blastocladiales</taxon>
        <taxon>Blastocladiaceae</taxon>
        <taxon>Allomyces</taxon>
    </lineage>
</organism>
<dbReference type="STRING" id="578462.A0A0L0T2T4"/>
<sequence length="743" mass="79598">MSGHTESPFADLTSHIFPPPEFCIVGGGVAGLTMAALFERARIPYVVLEKREHDTHLEGADVALYPTAIQVLVEMGISDSFWPGFSTPVKRVHICRANELASTSAAPDVARHAGSAPAFGPSQYANPVHHELRATLLGQSVAADLPTAPLTPAQAAIHTLTVPTPMKSLSMDNILGENQIMRLTNRRALMRELQRLVPREKILFGASTIALNEHPSHVEVMFTYQSAFASISVPVVIGADGVRSVCRHLVQKMPGGMARPPRYTGEICFRGSFAFGITENDSPTIAALKAQMADLLIKEDWQKPNSTSLYFGDNRRSSWGFLNEAGTAAYWWVRESYSGSRDEFAELKRKLDDKPEWPEPLRSMYALTAAPDFYVQPIVDRETDKSASEWYSTRCVLIGDSAHPATPELFQGANLAIEDAALLCSMITRSPPSKPPRQVFAEFAERRIKHVSRIQKLSFRQSKLAQVKSKPSVLLRDTALKLIPTRFMESKLRKTTAMSTEDLIDMTSAASISSGSSMRRYGDGSSSTFVDSASRTSASGRRPSSAGSRSDSGGAYKLLFVDYSQEDARSTAASSATTLPLGSPHPAPVLGMGMGYGLGPAVAVEGSNMSPFPSPTSSASRGTIGSVSRHMTASALATAASANAAMHPPPPPHMQGSPQSDGVLSRSNPLQSPSMSTLRSETAVVPPRPWCGSGGDELPARVSGVSNGAASSLHLVDEDVTSDSISVVSVALPSHPAALSVHF</sequence>
<evidence type="ECO:0000313" key="8">
    <source>
        <dbReference type="EMBL" id="KNE68919.1"/>
    </source>
</evidence>
<dbReference type="EMBL" id="GG745358">
    <property type="protein sequence ID" value="KNE68919.1"/>
    <property type="molecule type" value="Genomic_DNA"/>
</dbReference>
<keyword evidence="4" id="KW-0560">Oxidoreductase</keyword>
<dbReference type="Pfam" id="PF01494">
    <property type="entry name" value="FAD_binding_3"/>
    <property type="match status" value="1"/>
</dbReference>
<dbReference type="GO" id="GO:0004497">
    <property type="term" value="F:monooxygenase activity"/>
    <property type="evidence" value="ECO:0007669"/>
    <property type="project" value="UniProtKB-KW"/>
</dbReference>
<gene>
    <name evidence="8" type="ORF">AMAG_13555</name>
</gene>
<dbReference type="InterPro" id="IPR036188">
    <property type="entry name" value="FAD/NAD-bd_sf"/>
</dbReference>
<dbReference type="eggNOG" id="KOG2614">
    <property type="taxonomic scope" value="Eukaryota"/>
</dbReference>
<evidence type="ECO:0000256" key="1">
    <source>
        <dbReference type="ARBA" id="ARBA00007992"/>
    </source>
</evidence>
<dbReference type="VEuPathDB" id="FungiDB:AMAG_13555"/>
<evidence type="ECO:0000256" key="3">
    <source>
        <dbReference type="ARBA" id="ARBA00022827"/>
    </source>
</evidence>
<dbReference type="Proteomes" id="UP000054350">
    <property type="component" value="Unassembled WGS sequence"/>
</dbReference>
<feature type="compositionally biased region" description="Low complexity" evidence="6">
    <location>
        <begin position="532"/>
        <end position="551"/>
    </location>
</feature>
<evidence type="ECO:0000256" key="4">
    <source>
        <dbReference type="ARBA" id="ARBA00023002"/>
    </source>
</evidence>
<name>A0A0L0T2T4_ALLM3</name>
<feature type="compositionally biased region" description="Polar residues" evidence="6">
    <location>
        <begin position="656"/>
        <end position="680"/>
    </location>
</feature>
<feature type="region of interest" description="Disordered" evidence="6">
    <location>
        <begin position="514"/>
        <end position="551"/>
    </location>
</feature>
<dbReference type="PANTHER" id="PTHR13789">
    <property type="entry name" value="MONOOXYGENASE"/>
    <property type="match status" value="1"/>
</dbReference>
<evidence type="ECO:0000313" key="9">
    <source>
        <dbReference type="Proteomes" id="UP000054350"/>
    </source>
</evidence>
<evidence type="ECO:0000256" key="5">
    <source>
        <dbReference type="ARBA" id="ARBA00023033"/>
    </source>
</evidence>
<proteinExistence type="inferred from homology"/>
<dbReference type="PANTHER" id="PTHR13789:SF309">
    <property type="entry name" value="PUTATIVE (AFU_ORTHOLOGUE AFUA_6G14510)-RELATED"/>
    <property type="match status" value="1"/>
</dbReference>
<reference evidence="8 9" key="1">
    <citation type="submission" date="2009-11" db="EMBL/GenBank/DDBJ databases">
        <title>Annotation of Allomyces macrogynus ATCC 38327.</title>
        <authorList>
            <consortium name="The Broad Institute Genome Sequencing Platform"/>
            <person name="Russ C."/>
            <person name="Cuomo C."/>
            <person name="Burger G."/>
            <person name="Gray M.W."/>
            <person name="Holland P.W.H."/>
            <person name="King N."/>
            <person name="Lang F.B.F."/>
            <person name="Roger A.J."/>
            <person name="Ruiz-Trillo I."/>
            <person name="Young S.K."/>
            <person name="Zeng Q."/>
            <person name="Gargeya S."/>
            <person name="Fitzgerald M."/>
            <person name="Haas B."/>
            <person name="Abouelleil A."/>
            <person name="Alvarado L."/>
            <person name="Arachchi H.M."/>
            <person name="Berlin A."/>
            <person name="Chapman S.B."/>
            <person name="Gearin G."/>
            <person name="Goldberg J."/>
            <person name="Griggs A."/>
            <person name="Gujja S."/>
            <person name="Hansen M."/>
            <person name="Heiman D."/>
            <person name="Howarth C."/>
            <person name="Larimer J."/>
            <person name="Lui A."/>
            <person name="MacDonald P.J.P."/>
            <person name="McCowen C."/>
            <person name="Montmayeur A."/>
            <person name="Murphy C."/>
            <person name="Neiman D."/>
            <person name="Pearson M."/>
            <person name="Priest M."/>
            <person name="Roberts A."/>
            <person name="Saif S."/>
            <person name="Shea T."/>
            <person name="Sisk P."/>
            <person name="Stolte C."/>
            <person name="Sykes S."/>
            <person name="Wortman J."/>
            <person name="Nusbaum C."/>
            <person name="Birren B."/>
        </authorList>
    </citation>
    <scope>NUCLEOTIDE SEQUENCE [LARGE SCALE GENOMIC DNA]</scope>
    <source>
        <strain evidence="8 9">ATCC 38327</strain>
    </source>
</reference>
<reference evidence="9" key="2">
    <citation type="submission" date="2009-11" db="EMBL/GenBank/DDBJ databases">
        <title>The Genome Sequence of Allomyces macrogynus strain ATCC 38327.</title>
        <authorList>
            <consortium name="The Broad Institute Genome Sequencing Platform"/>
            <person name="Russ C."/>
            <person name="Cuomo C."/>
            <person name="Shea T."/>
            <person name="Young S.K."/>
            <person name="Zeng Q."/>
            <person name="Koehrsen M."/>
            <person name="Haas B."/>
            <person name="Borodovsky M."/>
            <person name="Guigo R."/>
            <person name="Alvarado L."/>
            <person name="Berlin A."/>
            <person name="Borenstein D."/>
            <person name="Chen Z."/>
            <person name="Engels R."/>
            <person name="Freedman E."/>
            <person name="Gellesch M."/>
            <person name="Goldberg J."/>
            <person name="Griggs A."/>
            <person name="Gujja S."/>
            <person name="Heiman D."/>
            <person name="Hepburn T."/>
            <person name="Howarth C."/>
            <person name="Jen D."/>
            <person name="Larson L."/>
            <person name="Lewis B."/>
            <person name="Mehta T."/>
            <person name="Park D."/>
            <person name="Pearson M."/>
            <person name="Roberts A."/>
            <person name="Saif S."/>
            <person name="Shenoy N."/>
            <person name="Sisk P."/>
            <person name="Stolte C."/>
            <person name="Sykes S."/>
            <person name="Walk T."/>
            <person name="White J."/>
            <person name="Yandava C."/>
            <person name="Burger G."/>
            <person name="Gray M.W."/>
            <person name="Holland P.W.H."/>
            <person name="King N."/>
            <person name="Lang F.B.F."/>
            <person name="Roger A.J."/>
            <person name="Ruiz-Trillo I."/>
            <person name="Lander E."/>
            <person name="Nusbaum C."/>
        </authorList>
    </citation>
    <scope>NUCLEOTIDE SEQUENCE [LARGE SCALE GENOMIC DNA]</scope>
    <source>
        <strain evidence="9">ATCC 38327</strain>
    </source>
</reference>
<dbReference type="PRINTS" id="PR00420">
    <property type="entry name" value="RNGMNOXGNASE"/>
</dbReference>